<feature type="domain" description="Hemocyanin N-terminal" evidence="4">
    <location>
        <begin position="84"/>
        <end position="204"/>
    </location>
</feature>
<dbReference type="SUPFAM" id="SSF81296">
    <property type="entry name" value="E set domains"/>
    <property type="match status" value="1"/>
</dbReference>
<keyword evidence="1" id="KW-0758">Storage protein</keyword>
<evidence type="ECO:0000313" key="6">
    <source>
        <dbReference type="EMBL" id="GBP31844.1"/>
    </source>
</evidence>
<dbReference type="PANTHER" id="PTHR11511:SF5">
    <property type="entry name" value="FAT-BODY PROTEIN 1-RELATED"/>
    <property type="match status" value="1"/>
</dbReference>
<dbReference type="EMBL" id="BGZK01000252">
    <property type="protein sequence ID" value="GBP31844.1"/>
    <property type="molecule type" value="Genomic_DNA"/>
</dbReference>
<evidence type="ECO:0000313" key="7">
    <source>
        <dbReference type="Proteomes" id="UP000299102"/>
    </source>
</evidence>
<dbReference type="Proteomes" id="UP000299102">
    <property type="component" value="Unassembled WGS sequence"/>
</dbReference>
<dbReference type="GO" id="GO:0005615">
    <property type="term" value="C:extracellular space"/>
    <property type="evidence" value="ECO:0007669"/>
    <property type="project" value="UniProtKB-ARBA"/>
</dbReference>
<dbReference type="SUPFAM" id="SSF48056">
    <property type="entry name" value="Di-copper centre-containing domain"/>
    <property type="match status" value="1"/>
</dbReference>
<dbReference type="SUPFAM" id="SSF48050">
    <property type="entry name" value="Hemocyanin, N-terminal domain"/>
    <property type="match status" value="1"/>
</dbReference>
<gene>
    <name evidence="6" type="primary">AJSP-1</name>
    <name evidence="6" type="ORF">EVAR_16618_1</name>
</gene>
<reference evidence="6 7" key="1">
    <citation type="journal article" date="2019" name="Commun. Biol.">
        <title>The bagworm genome reveals a unique fibroin gene that provides high tensile strength.</title>
        <authorList>
            <person name="Kono N."/>
            <person name="Nakamura H."/>
            <person name="Ohtoshi R."/>
            <person name="Tomita M."/>
            <person name="Numata K."/>
            <person name="Arakawa K."/>
        </authorList>
    </citation>
    <scope>NUCLEOTIDE SEQUENCE [LARGE SCALE GENOMIC DNA]</scope>
</reference>
<dbReference type="PRINTS" id="PR00187">
    <property type="entry name" value="HAEMOCYANIN"/>
</dbReference>
<dbReference type="Gene3D" id="2.60.40.1520">
    <property type="entry name" value="Hemocyanin, C-terminal domain"/>
    <property type="match status" value="1"/>
</dbReference>
<dbReference type="PANTHER" id="PTHR11511">
    <property type="entry name" value="LARVAL STORAGE PROTEIN/PHENOLOXIDASE"/>
    <property type="match status" value="1"/>
</dbReference>
<dbReference type="Gene3D" id="1.10.1280.10">
    <property type="entry name" value="Di-copper center containing domain from catechol oxidase"/>
    <property type="match status" value="1"/>
</dbReference>
<dbReference type="Pfam" id="PF03722">
    <property type="entry name" value="Hemocyanin_N"/>
    <property type="match status" value="1"/>
</dbReference>
<dbReference type="AlphaFoldDB" id="A0A4C1V1A1"/>
<dbReference type="GO" id="GO:0045735">
    <property type="term" value="F:nutrient reservoir activity"/>
    <property type="evidence" value="ECO:0007669"/>
    <property type="project" value="UniProtKB-KW"/>
</dbReference>
<proteinExistence type="inferred from homology"/>
<keyword evidence="7" id="KW-1185">Reference proteome</keyword>
<comment type="caution">
    <text evidence="6">The sequence shown here is derived from an EMBL/GenBank/DDBJ whole genome shotgun (WGS) entry which is preliminary data.</text>
</comment>
<dbReference type="OrthoDB" id="6371642at2759"/>
<dbReference type="Gene3D" id="1.20.1370.10">
    <property type="entry name" value="Hemocyanin, N-terminal domain"/>
    <property type="match status" value="1"/>
</dbReference>
<accession>A0A4C1V1A1</accession>
<dbReference type="PROSITE" id="PS00210">
    <property type="entry name" value="HEMOCYANIN_2"/>
    <property type="match status" value="1"/>
</dbReference>
<name>A0A4C1V1A1_EUMVA</name>
<dbReference type="Pfam" id="PF03723">
    <property type="entry name" value="Hemocyanin_C"/>
    <property type="match status" value="1"/>
</dbReference>
<dbReference type="InterPro" id="IPR014756">
    <property type="entry name" value="Ig_E-set"/>
</dbReference>
<dbReference type="InterPro" id="IPR036697">
    <property type="entry name" value="Hemocyanin_N_sf"/>
</dbReference>
<dbReference type="InterPro" id="IPR005203">
    <property type="entry name" value="Hemocyanin_C"/>
</dbReference>
<dbReference type="InterPro" id="IPR005204">
    <property type="entry name" value="Hemocyanin_N"/>
</dbReference>
<evidence type="ECO:0000259" key="5">
    <source>
        <dbReference type="Pfam" id="PF03723"/>
    </source>
</evidence>
<sequence length="730" mass="85005">MGWSCADEELPKTNVINVVKLSETESLGPLPPTSFGYKSKMRERRLATMARLLVLFCCSLLACCLAEQAKPNLPYKVANKTWAEHQIKLMDLFYRIREPLRTKEYVNVASTWNIEKNIANYNNVTAVKLFKSVYEYGMLERGVPFSVLEPSHLFQAKSLFHVLYSAKDYDTFYKTAVWARDRVNEGLFVYVLSVAILHRKDTEGIVIPPIYEVFPFFFNNAQIMNTVERINVHQTRFVNHYHHTYLKKGDTVVVRSNYTLWPYVNSEERLLHYLTHDHGFNAFYYYRHLVNPFWLGKDVVQLSKDRRGEWLLFFHKQLLARYYMERLSNGLGEIPDLTYVTPVKEGFDSGLIELNGIPLPDRPDNLNLMVPENDEMLHRITEFENRLRSAIDEGFITNHLGEHISLRTPEAIDVLGNAIEANVDSPDLQFYRDFISIWKKLLGHSKDHHHYIRDLTLAVPSPLEHFQTALRDPAFYMIWKRIFNLVKLYHEHLPLYKPEELALHSVQIMKKKSTHNHTYVLVERPRLNHKPYKVRVTVNSDISQTVVVRFFLAPKYDGAGHEIPLQKNYLNFMLLDQFKYNLIRGENKIVRDSSENVWTIDDWTPAHEIHSNAQSVLQGYSKATLDMSQRVDGMPTRLVLPKGHVDGMPYTLMVFISEYRAPRVPFGTGFDPVISLGLGSGARFMSDEPMGYPMNRPVYDWQIHELKNFHSVDVLIYHKHTEGLVVAHKE</sequence>
<protein>
    <submittedName>
        <fullName evidence="6">Acidic juvenile hormone-suppressible protein 1</fullName>
    </submittedName>
</protein>
<evidence type="ECO:0000259" key="4">
    <source>
        <dbReference type="Pfam" id="PF03722"/>
    </source>
</evidence>
<dbReference type="InterPro" id="IPR008922">
    <property type="entry name" value="Di-copper_centre_dom_sf"/>
</dbReference>
<feature type="domain" description="Hemocyanin middle" evidence="3">
    <location>
        <begin position="209"/>
        <end position="485"/>
    </location>
</feature>
<dbReference type="Pfam" id="PF00372">
    <property type="entry name" value="Hemocyanin_M"/>
    <property type="match status" value="1"/>
</dbReference>
<dbReference type="InterPro" id="IPR013788">
    <property type="entry name" value="Hemocyanin/hexamerin"/>
</dbReference>
<dbReference type="InterPro" id="IPR000896">
    <property type="entry name" value="Hemocyanin/hexamerin_mid_dom"/>
</dbReference>
<feature type="domain" description="Hemocyanin C-terminal" evidence="5">
    <location>
        <begin position="509"/>
        <end position="718"/>
    </location>
</feature>
<comment type="similarity">
    <text evidence="2">Belongs to the hemocyanin family.</text>
</comment>
<evidence type="ECO:0000256" key="2">
    <source>
        <dbReference type="ARBA" id="ARBA00038082"/>
    </source>
</evidence>
<evidence type="ECO:0000256" key="1">
    <source>
        <dbReference type="ARBA" id="ARBA00022761"/>
    </source>
</evidence>
<dbReference type="STRING" id="151549.A0A4C1V1A1"/>
<dbReference type="InterPro" id="IPR037020">
    <property type="entry name" value="Hemocyanin_C_sf"/>
</dbReference>
<organism evidence="6 7">
    <name type="scientific">Eumeta variegata</name>
    <name type="common">Bagworm moth</name>
    <name type="synonym">Eumeta japonica</name>
    <dbReference type="NCBI Taxonomy" id="151549"/>
    <lineage>
        <taxon>Eukaryota</taxon>
        <taxon>Metazoa</taxon>
        <taxon>Ecdysozoa</taxon>
        <taxon>Arthropoda</taxon>
        <taxon>Hexapoda</taxon>
        <taxon>Insecta</taxon>
        <taxon>Pterygota</taxon>
        <taxon>Neoptera</taxon>
        <taxon>Endopterygota</taxon>
        <taxon>Lepidoptera</taxon>
        <taxon>Glossata</taxon>
        <taxon>Ditrysia</taxon>
        <taxon>Tineoidea</taxon>
        <taxon>Psychidae</taxon>
        <taxon>Oiketicinae</taxon>
        <taxon>Eumeta</taxon>
    </lineage>
</organism>
<evidence type="ECO:0000259" key="3">
    <source>
        <dbReference type="Pfam" id="PF00372"/>
    </source>
</evidence>